<name>A0A1X0ZVS9_PSEPU</name>
<gene>
    <name evidence="2" type="ORF">B7H17_14250</name>
</gene>
<reference evidence="2 3" key="1">
    <citation type="submission" date="2017-04" db="EMBL/GenBank/DDBJ databases">
        <title>Presence of VIM-2 positive Pseudomonas species in chickens and their surrounding environment.</title>
        <authorList>
            <person name="Zhang R."/>
        </authorList>
    </citation>
    <scope>NUCLEOTIDE SEQUENCE [LARGE SCALE GENOMIC DNA]</scope>
    <source>
        <strain evidence="2 3">DZ-C18</strain>
    </source>
</reference>
<keyword evidence="1" id="KW-0488">Methylation</keyword>
<sequence>MKKQYGFTLLELAVVLAILALMAIASTPKYIEEIQERRAAIAIQETQMILDAARVYRVKNSGVWPGAAAGNCLSAISVMKEMSPPLLLGDLQTNKFGNSVATSCTADTFSIDQAIVKDWDGYVMNGLPATTLVSASTYRIRTTIGSPGSEPALYNKLSRNAEANAELNRMRTNLLMSNFNITEINNLSAVAIVATGAVTAQSVTARADASVGGSLWVTGNQSVNGSSQVTGNELISGSSQIGGNQAVYGDSQVSGTHTVLGSSKVSGDQLVGGELQLGKVVSSGAACKTPGALARLSSGSPMYCMNGAWTAMGGISEPTRVSGNALGAWKLCTLNYGSGNSKSLTYSNGQWYYSGSGTQVVYCYQ</sequence>
<dbReference type="EMBL" id="NBWC01000017">
    <property type="protein sequence ID" value="ORL63706.1"/>
    <property type="molecule type" value="Genomic_DNA"/>
</dbReference>
<dbReference type="Proteomes" id="UP000193675">
    <property type="component" value="Unassembled WGS sequence"/>
</dbReference>
<evidence type="ECO:0000256" key="1">
    <source>
        <dbReference type="ARBA" id="ARBA00022481"/>
    </source>
</evidence>
<dbReference type="Pfam" id="PF07963">
    <property type="entry name" value="N_methyl"/>
    <property type="match status" value="1"/>
</dbReference>
<evidence type="ECO:0008006" key="4">
    <source>
        <dbReference type="Google" id="ProtNLM"/>
    </source>
</evidence>
<evidence type="ECO:0000313" key="3">
    <source>
        <dbReference type="Proteomes" id="UP000193675"/>
    </source>
</evidence>
<organism evidence="2 3">
    <name type="scientific">Pseudomonas putida</name>
    <name type="common">Arthrobacter siderocapsulatus</name>
    <dbReference type="NCBI Taxonomy" id="303"/>
    <lineage>
        <taxon>Bacteria</taxon>
        <taxon>Pseudomonadati</taxon>
        <taxon>Pseudomonadota</taxon>
        <taxon>Gammaproteobacteria</taxon>
        <taxon>Pseudomonadales</taxon>
        <taxon>Pseudomonadaceae</taxon>
        <taxon>Pseudomonas</taxon>
    </lineage>
</organism>
<dbReference type="PRINTS" id="PR00813">
    <property type="entry name" value="BCTERIALGSPG"/>
</dbReference>
<accession>A0A1X0ZVS9</accession>
<dbReference type="InterPro" id="IPR012902">
    <property type="entry name" value="N_methyl_site"/>
</dbReference>
<dbReference type="SUPFAM" id="SSF54523">
    <property type="entry name" value="Pili subunits"/>
    <property type="match status" value="1"/>
</dbReference>
<evidence type="ECO:0000313" key="2">
    <source>
        <dbReference type="EMBL" id="ORL63706.1"/>
    </source>
</evidence>
<dbReference type="InterPro" id="IPR045584">
    <property type="entry name" value="Pilin-like"/>
</dbReference>
<dbReference type="GO" id="GO:0015628">
    <property type="term" value="P:protein secretion by the type II secretion system"/>
    <property type="evidence" value="ECO:0007669"/>
    <property type="project" value="InterPro"/>
</dbReference>
<dbReference type="Gene3D" id="3.30.700.10">
    <property type="entry name" value="Glycoprotein, Type 4 Pilin"/>
    <property type="match status" value="1"/>
</dbReference>
<dbReference type="RefSeq" id="WP_084857002.1">
    <property type="nucleotide sequence ID" value="NZ_NBWC01000017.1"/>
</dbReference>
<dbReference type="NCBIfam" id="TIGR02532">
    <property type="entry name" value="IV_pilin_GFxxxE"/>
    <property type="match status" value="1"/>
</dbReference>
<dbReference type="OrthoDB" id="6990681at2"/>
<protein>
    <recommendedName>
        <fullName evidence="4">Prepilin-type N-terminal cleavage/methylation domain-containing protein</fullName>
    </recommendedName>
</protein>
<dbReference type="GO" id="GO:0015627">
    <property type="term" value="C:type II protein secretion system complex"/>
    <property type="evidence" value="ECO:0007669"/>
    <property type="project" value="InterPro"/>
</dbReference>
<dbReference type="AlphaFoldDB" id="A0A1X0ZVS9"/>
<comment type="caution">
    <text evidence="2">The sequence shown here is derived from an EMBL/GenBank/DDBJ whole genome shotgun (WGS) entry which is preliminary data.</text>
</comment>
<dbReference type="InterPro" id="IPR000983">
    <property type="entry name" value="Bac_GSPG_pilin"/>
</dbReference>
<proteinExistence type="predicted"/>